<proteinExistence type="inferred from homology"/>
<comment type="pathway">
    <text evidence="3">Metabolic intermediate biosynthesis; 1-deoxy-D-xylulose 5-phosphate biosynthesis; 1-deoxy-D-xylulose 5-phosphate from D-glyceraldehyde 3-phosphate and pyruvate: step 1/1.</text>
</comment>
<dbReference type="InterPro" id="IPR005475">
    <property type="entry name" value="Transketolase-like_Pyr-bd"/>
</dbReference>
<evidence type="ECO:0000256" key="8">
    <source>
        <dbReference type="ARBA" id="ARBA00022723"/>
    </source>
</evidence>
<gene>
    <name evidence="14" type="ORF">MNBD_GAMMA06-880</name>
</gene>
<dbReference type="Gene3D" id="3.40.50.920">
    <property type="match status" value="1"/>
</dbReference>
<keyword evidence="8" id="KW-0479">Metal-binding</keyword>
<accession>A0A3B0WHN9</accession>
<dbReference type="InterPro" id="IPR029061">
    <property type="entry name" value="THDP-binding"/>
</dbReference>
<dbReference type="Gene3D" id="3.40.50.970">
    <property type="match status" value="2"/>
</dbReference>
<evidence type="ECO:0000256" key="4">
    <source>
        <dbReference type="ARBA" id="ARBA00011081"/>
    </source>
</evidence>
<evidence type="ECO:0000256" key="3">
    <source>
        <dbReference type="ARBA" id="ARBA00004980"/>
    </source>
</evidence>
<evidence type="ECO:0000259" key="13">
    <source>
        <dbReference type="SMART" id="SM00861"/>
    </source>
</evidence>
<dbReference type="SUPFAM" id="SSF52518">
    <property type="entry name" value="Thiamin diphosphate-binding fold (THDP-binding)"/>
    <property type="match status" value="2"/>
</dbReference>
<reference evidence="14" key="1">
    <citation type="submission" date="2018-06" db="EMBL/GenBank/DDBJ databases">
        <authorList>
            <person name="Zhirakovskaya E."/>
        </authorList>
    </citation>
    <scope>NUCLEOTIDE SEQUENCE</scope>
</reference>
<dbReference type="SUPFAM" id="SSF52922">
    <property type="entry name" value="TK C-terminal domain-like"/>
    <property type="match status" value="1"/>
</dbReference>
<keyword evidence="9" id="KW-0460">Magnesium</keyword>
<evidence type="ECO:0000256" key="2">
    <source>
        <dbReference type="ARBA" id="ARBA00001964"/>
    </source>
</evidence>
<evidence type="ECO:0000256" key="5">
    <source>
        <dbReference type="ARBA" id="ARBA00011738"/>
    </source>
</evidence>
<dbReference type="EC" id="2.2.1.7" evidence="6"/>
<dbReference type="Pfam" id="PF02780">
    <property type="entry name" value="Transketolase_C"/>
    <property type="match status" value="1"/>
</dbReference>
<dbReference type="CDD" id="cd07033">
    <property type="entry name" value="TPP_PYR_DXS_TK_like"/>
    <property type="match status" value="1"/>
</dbReference>
<name>A0A3B0WHN9_9ZZZZ</name>
<feature type="domain" description="Transketolase-like pyrimidine-binding" evidence="13">
    <location>
        <begin position="322"/>
        <end position="485"/>
    </location>
</feature>
<comment type="cofactor">
    <cofactor evidence="1">
        <name>Mg(2+)</name>
        <dbReference type="ChEBI" id="CHEBI:18420"/>
    </cofactor>
</comment>
<dbReference type="AlphaFoldDB" id="A0A3B0WHN9"/>
<dbReference type="PROSITE" id="PS00802">
    <property type="entry name" value="TRANSKETOLASE_2"/>
    <property type="match status" value="1"/>
</dbReference>
<keyword evidence="11" id="KW-0786">Thiamine pyrophosphate</keyword>
<dbReference type="NCBIfam" id="TIGR00204">
    <property type="entry name" value="dxs"/>
    <property type="match status" value="1"/>
</dbReference>
<dbReference type="EMBL" id="UOFD01000038">
    <property type="protein sequence ID" value="VAW52000.1"/>
    <property type="molecule type" value="Genomic_DNA"/>
</dbReference>
<protein>
    <recommendedName>
        <fullName evidence="6">1-deoxy-D-xylulose-5-phosphate synthase</fullName>
        <ecNumber evidence="6">2.2.1.7</ecNumber>
    </recommendedName>
</protein>
<evidence type="ECO:0000256" key="1">
    <source>
        <dbReference type="ARBA" id="ARBA00001946"/>
    </source>
</evidence>
<evidence type="ECO:0000256" key="12">
    <source>
        <dbReference type="ARBA" id="ARBA00023229"/>
    </source>
</evidence>
<keyword evidence="10" id="KW-0784">Thiamine biosynthesis</keyword>
<dbReference type="GO" id="GO:0019288">
    <property type="term" value="P:isopentenyl diphosphate biosynthetic process, methylerythritol 4-phosphate pathway"/>
    <property type="evidence" value="ECO:0007669"/>
    <property type="project" value="TreeGrafter"/>
</dbReference>
<evidence type="ECO:0000256" key="10">
    <source>
        <dbReference type="ARBA" id="ARBA00022977"/>
    </source>
</evidence>
<sequence length="644" mass="69741">MPFSNANWSLLESIDSPADVRKLNSLQLKELTRQLREFLLASVSSTGGHLSAGLGTVELTVALHHVFNLPYDRLVWDVGHQTYPHKILSGRREQISSLRQKGGIAGFPKRDESEYDCFGTGHSSTSIAAALGMSFAAKQNHENRHCVAVIGDGAMTAGMAFEALNHAGDSDANLLVILNDNDMSISANVGALSNHLTRLLSGDLFSTLREGGKRVLENIPPALELARRTEEHVKGMVAPGTLFEELGFHYFGPVDGHDLDTLIPVLKNINQHSGPRLLHIRTQKGKGYFPAEDAPGKFHSVSAFDLSTGKSHAANTATNKPTSYTKIFGQWLCDMAAQDERLVAITPAMCEGSGLVEFSKRFPKRYFDVGIAEQHAVTLAAGMACDGIKPVVAIYSTFLQRAYDQLIHDVALQNLSVVFAIDRAGIVGADGPSHTGAYDISFLRCIPNMVVMTPANEADCRGLLTTAFLHDGPSAVRYPRGAMGISENYNANSNEQNELTALPFGQAEKVRESHKRGDKKVALLVFGTLLATAMEVAEEIDATVYNMRFVKPLDTDAINAAIEQHDLIVSIEDNAIAGGAGSAVAEYLNSQNNKTTLLPTLLQVGFPDEYIQHGKPEELFADWGLDKAGILQTIQNKIKADVAP</sequence>
<dbReference type="GO" id="GO:0005829">
    <property type="term" value="C:cytosol"/>
    <property type="evidence" value="ECO:0007669"/>
    <property type="project" value="TreeGrafter"/>
</dbReference>
<dbReference type="GO" id="GO:0008661">
    <property type="term" value="F:1-deoxy-D-xylulose-5-phosphate synthase activity"/>
    <property type="evidence" value="ECO:0007669"/>
    <property type="project" value="UniProtKB-EC"/>
</dbReference>
<dbReference type="Pfam" id="PF13292">
    <property type="entry name" value="DXP_synthase_N"/>
    <property type="match status" value="1"/>
</dbReference>
<dbReference type="GO" id="GO:0046872">
    <property type="term" value="F:metal ion binding"/>
    <property type="evidence" value="ECO:0007669"/>
    <property type="project" value="UniProtKB-KW"/>
</dbReference>
<dbReference type="NCBIfam" id="NF003933">
    <property type="entry name" value="PRK05444.2-2"/>
    <property type="match status" value="1"/>
</dbReference>
<dbReference type="FunFam" id="3.40.50.970:FF:000005">
    <property type="entry name" value="1-deoxy-D-xylulose-5-phosphate synthase"/>
    <property type="match status" value="1"/>
</dbReference>
<keyword evidence="7 14" id="KW-0808">Transferase</keyword>
<dbReference type="UniPathway" id="UPA00064">
    <property type="reaction ID" value="UER00091"/>
</dbReference>
<dbReference type="InterPro" id="IPR033248">
    <property type="entry name" value="Transketolase_C"/>
</dbReference>
<evidence type="ECO:0000256" key="7">
    <source>
        <dbReference type="ARBA" id="ARBA00022679"/>
    </source>
</evidence>
<keyword evidence="12" id="KW-0414">Isoprene biosynthesis</keyword>
<dbReference type="InterPro" id="IPR020826">
    <property type="entry name" value="Transketolase_BS"/>
</dbReference>
<dbReference type="CDD" id="cd02007">
    <property type="entry name" value="TPP_DXS"/>
    <property type="match status" value="1"/>
</dbReference>
<dbReference type="Pfam" id="PF02779">
    <property type="entry name" value="Transket_pyr"/>
    <property type="match status" value="1"/>
</dbReference>
<organism evidence="14">
    <name type="scientific">hydrothermal vent metagenome</name>
    <dbReference type="NCBI Taxonomy" id="652676"/>
    <lineage>
        <taxon>unclassified sequences</taxon>
        <taxon>metagenomes</taxon>
        <taxon>ecological metagenomes</taxon>
    </lineage>
</organism>
<comment type="similarity">
    <text evidence="4">Belongs to the transketolase family. DXPS subfamily.</text>
</comment>
<evidence type="ECO:0000256" key="6">
    <source>
        <dbReference type="ARBA" id="ARBA00013150"/>
    </source>
</evidence>
<evidence type="ECO:0000313" key="14">
    <source>
        <dbReference type="EMBL" id="VAW52000.1"/>
    </source>
</evidence>
<evidence type="ECO:0000256" key="11">
    <source>
        <dbReference type="ARBA" id="ARBA00023052"/>
    </source>
</evidence>
<dbReference type="FunFam" id="3.40.50.920:FF:000002">
    <property type="entry name" value="1-deoxy-D-xylulose-5-phosphate synthase"/>
    <property type="match status" value="1"/>
</dbReference>
<dbReference type="GO" id="GO:0016114">
    <property type="term" value="P:terpenoid biosynthetic process"/>
    <property type="evidence" value="ECO:0007669"/>
    <property type="project" value="InterPro"/>
</dbReference>
<dbReference type="InterPro" id="IPR009014">
    <property type="entry name" value="Transketo_C/PFOR_II"/>
</dbReference>
<evidence type="ECO:0000256" key="9">
    <source>
        <dbReference type="ARBA" id="ARBA00022842"/>
    </source>
</evidence>
<comment type="subunit">
    <text evidence="5">Homodimer.</text>
</comment>
<comment type="cofactor">
    <cofactor evidence="2">
        <name>thiamine diphosphate</name>
        <dbReference type="ChEBI" id="CHEBI:58937"/>
    </cofactor>
</comment>
<dbReference type="InterPro" id="IPR005477">
    <property type="entry name" value="Dxylulose-5-P_synthase"/>
</dbReference>
<dbReference type="SMART" id="SM00861">
    <property type="entry name" value="Transket_pyr"/>
    <property type="match status" value="1"/>
</dbReference>
<dbReference type="PANTHER" id="PTHR43322:SF5">
    <property type="entry name" value="1-DEOXY-D-XYLULOSE-5-PHOSPHATE SYNTHASE, CHLOROPLASTIC"/>
    <property type="match status" value="1"/>
</dbReference>
<dbReference type="GO" id="GO:0009228">
    <property type="term" value="P:thiamine biosynthetic process"/>
    <property type="evidence" value="ECO:0007669"/>
    <property type="project" value="UniProtKB-KW"/>
</dbReference>
<dbReference type="PANTHER" id="PTHR43322">
    <property type="entry name" value="1-D-DEOXYXYLULOSE 5-PHOSPHATE SYNTHASE-RELATED"/>
    <property type="match status" value="1"/>
</dbReference>
<dbReference type="HAMAP" id="MF_00315">
    <property type="entry name" value="DXP_synth"/>
    <property type="match status" value="1"/>
</dbReference>